<dbReference type="Pfam" id="PF09813">
    <property type="entry name" value="Coa3_cc"/>
    <property type="match status" value="1"/>
</dbReference>
<evidence type="ECO:0000256" key="7">
    <source>
        <dbReference type="ARBA" id="ARBA00023128"/>
    </source>
</evidence>
<comment type="subunit">
    <text evidence="4 9">Component of 250-400 kDa complexes called cytochrome oxidase assembly intermediates or COA complexes.</text>
</comment>
<dbReference type="GeneID" id="64634279"/>
<dbReference type="RefSeq" id="XP_041192684.1">
    <property type="nucleotide sequence ID" value="XM_041340263.1"/>
</dbReference>
<comment type="subcellular location">
    <subcellularLocation>
        <location evidence="2">Mitochondrion membrane</location>
        <topology evidence="2">Single-pass membrane protein</topology>
    </subcellularLocation>
</comment>
<evidence type="ECO:0000256" key="4">
    <source>
        <dbReference type="ARBA" id="ARBA00011351"/>
    </source>
</evidence>
<dbReference type="AlphaFoldDB" id="A0A9P7JDB4"/>
<keyword evidence="9" id="KW-0999">Mitochondrion inner membrane</keyword>
<keyword evidence="12" id="KW-1185">Reference proteome</keyword>
<keyword evidence="5" id="KW-0812">Transmembrane</keyword>
<reference evidence="11" key="1">
    <citation type="journal article" date="2020" name="New Phytol.">
        <title>Comparative genomics reveals dynamic genome evolution in host specialist ectomycorrhizal fungi.</title>
        <authorList>
            <person name="Lofgren L.A."/>
            <person name="Nguyen N.H."/>
            <person name="Vilgalys R."/>
            <person name="Ruytinx J."/>
            <person name="Liao H.L."/>
            <person name="Branco S."/>
            <person name="Kuo A."/>
            <person name="LaButti K."/>
            <person name="Lipzen A."/>
            <person name="Andreopoulos W."/>
            <person name="Pangilinan J."/>
            <person name="Riley R."/>
            <person name="Hundley H."/>
            <person name="Na H."/>
            <person name="Barry K."/>
            <person name="Grigoriev I.V."/>
            <person name="Stajich J.E."/>
            <person name="Kennedy P.G."/>
        </authorList>
    </citation>
    <scope>NUCLEOTIDE SEQUENCE</scope>
    <source>
        <strain evidence="11">MN1</strain>
    </source>
</reference>
<accession>A0A9P7JDB4</accession>
<comment type="caution">
    <text evidence="11">The sequence shown here is derived from an EMBL/GenBank/DDBJ whole genome shotgun (WGS) entry which is preliminary data.</text>
</comment>
<evidence type="ECO:0000256" key="5">
    <source>
        <dbReference type="ARBA" id="ARBA00022692"/>
    </source>
</evidence>
<protein>
    <recommendedName>
        <fullName evidence="9">Cytochrome c oxidase assembly factor 3</fullName>
    </recommendedName>
</protein>
<dbReference type="GO" id="GO:0005743">
    <property type="term" value="C:mitochondrial inner membrane"/>
    <property type="evidence" value="ECO:0007669"/>
    <property type="project" value="UniProtKB-UniRule"/>
</dbReference>
<dbReference type="EMBL" id="JABBWG010000018">
    <property type="protein sequence ID" value="KAG1815753.1"/>
    <property type="molecule type" value="Genomic_DNA"/>
</dbReference>
<sequence>MNSASSENFSDNDLEAWHASELSIVAKHGLQNSNSQSSKIIETQLGLATRHITMANEQYISKKTVAASYRPRSSLMSPGLQRARAPFRLRNAMTGLILAGFGVGVWAYSISAVKQDDFSDVDEEARALMRAGPTIVEEVKVPVMDEAKAVATQTPSSVPVEVKAATVPSIHRGLLVPSLERHFPRLLDPSRKTLIWGAPPVDNIGRLRDSV</sequence>
<comment type="similarity">
    <text evidence="3 9">Belongs to the COA3 family.</text>
</comment>
<dbReference type="InterPro" id="IPR018628">
    <property type="entry name" value="Coa3_CC"/>
</dbReference>
<dbReference type="InterPro" id="IPR041752">
    <property type="entry name" value="Coa3"/>
</dbReference>
<evidence type="ECO:0000313" key="11">
    <source>
        <dbReference type="EMBL" id="KAG1815753.1"/>
    </source>
</evidence>
<evidence type="ECO:0000256" key="6">
    <source>
        <dbReference type="ARBA" id="ARBA00022989"/>
    </source>
</evidence>
<dbReference type="Proteomes" id="UP000807769">
    <property type="component" value="Unassembled WGS sequence"/>
</dbReference>
<keyword evidence="7 9" id="KW-0496">Mitochondrion</keyword>
<keyword evidence="8" id="KW-0472">Membrane</keyword>
<dbReference type="OrthoDB" id="10018333at2759"/>
<comment type="function">
    <text evidence="1 9">Required for assembly of cytochrome c oxidase (complex IV).</text>
</comment>
<dbReference type="PANTHER" id="PTHR15642:SF3">
    <property type="entry name" value="CYTOCHROME C OXIDASE ASSEMBLY FACTOR 3 HOMOLOG, MITOCHONDRIAL"/>
    <property type="match status" value="1"/>
</dbReference>
<proteinExistence type="inferred from homology"/>
<evidence type="ECO:0000256" key="1">
    <source>
        <dbReference type="ARBA" id="ARBA00003064"/>
    </source>
</evidence>
<evidence type="ECO:0000256" key="2">
    <source>
        <dbReference type="ARBA" id="ARBA00004304"/>
    </source>
</evidence>
<gene>
    <name evidence="11" type="ORF">BJ212DRAFT_1481509</name>
</gene>
<evidence type="ECO:0000313" key="12">
    <source>
        <dbReference type="Proteomes" id="UP000807769"/>
    </source>
</evidence>
<evidence type="ECO:0000256" key="9">
    <source>
        <dbReference type="RuleBase" id="RU367056"/>
    </source>
</evidence>
<keyword evidence="6" id="KW-1133">Transmembrane helix</keyword>
<feature type="domain" description="Cytochrome c oxidase assembly factor 3 mitochondrial coiled-coil" evidence="10">
    <location>
        <begin position="79"/>
        <end position="125"/>
    </location>
</feature>
<organism evidence="11 12">
    <name type="scientific">Suillus subaureus</name>
    <dbReference type="NCBI Taxonomy" id="48587"/>
    <lineage>
        <taxon>Eukaryota</taxon>
        <taxon>Fungi</taxon>
        <taxon>Dikarya</taxon>
        <taxon>Basidiomycota</taxon>
        <taxon>Agaricomycotina</taxon>
        <taxon>Agaricomycetes</taxon>
        <taxon>Agaricomycetidae</taxon>
        <taxon>Boletales</taxon>
        <taxon>Suillineae</taxon>
        <taxon>Suillaceae</taxon>
        <taxon>Suillus</taxon>
    </lineage>
</organism>
<dbReference type="PANTHER" id="PTHR15642">
    <property type="entry name" value="CYTOCHROME C OXIDASE ASSEMBLY FACTOR 3, MITOCHONDRIAL"/>
    <property type="match status" value="1"/>
</dbReference>
<evidence type="ECO:0000259" key="10">
    <source>
        <dbReference type="Pfam" id="PF09813"/>
    </source>
</evidence>
<evidence type="ECO:0000256" key="8">
    <source>
        <dbReference type="ARBA" id="ARBA00023136"/>
    </source>
</evidence>
<dbReference type="GO" id="GO:0033617">
    <property type="term" value="P:mitochondrial respiratory chain complex IV assembly"/>
    <property type="evidence" value="ECO:0007669"/>
    <property type="project" value="UniProtKB-UniRule"/>
</dbReference>
<evidence type="ECO:0000256" key="3">
    <source>
        <dbReference type="ARBA" id="ARBA00007035"/>
    </source>
</evidence>
<name>A0A9P7JDB4_9AGAM</name>